<feature type="domain" description="TonB C-terminal" evidence="12">
    <location>
        <begin position="162"/>
        <end position="248"/>
    </location>
</feature>
<dbReference type="GO" id="GO:0015031">
    <property type="term" value="P:protein transport"/>
    <property type="evidence" value="ECO:0007669"/>
    <property type="project" value="UniProtKB-KW"/>
</dbReference>
<dbReference type="GO" id="GO:0055085">
    <property type="term" value="P:transmembrane transport"/>
    <property type="evidence" value="ECO:0007669"/>
    <property type="project" value="InterPro"/>
</dbReference>
<name>A0A366HRA1_9BACT</name>
<evidence type="ECO:0000256" key="4">
    <source>
        <dbReference type="ARBA" id="ARBA00022475"/>
    </source>
</evidence>
<dbReference type="GO" id="GO:0031992">
    <property type="term" value="F:energy transducer activity"/>
    <property type="evidence" value="ECO:0007669"/>
    <property type="project" value="TreeGrafter"/>
</dbReference>
<evidence type="ECO:0000256" key="11">
    <source>
        <dbReference type="SAM" id="Phobius"/>
    </source>
</evidence>
<evidence type="ECO:0000256" key="3">
    <source>
        <dbReference type="ARBA" id="ARBA00022448"/>
    </source>
</evidence>
<evidence type="ECO:0000259" key="12">
    <source>
        <dbReference type="PROSITE" id="PS52015"/>
    </source>
</evidence>
<dbReference type="NCBIfam" id="TIGR01352">
    <property type="entry name" value="tonB_Cterm"/>
    <property type="match status" value="1"/>
</dbReference>
<dbReference type="Gene3D" id="3.30.1150.10">
    <property type="match status" value="1"/>
</dbReference>
<keyword evidence="7" id="KW-0653">Protein transport</keyword>
<dbReference type="PANTHER" id="PTHR33446:SF11">
    <property type="entry name" value="TONB3"/>
    <property type="match status" value="1"/>
</dbReference>
<keyword evidence="9 11" id="KW-0472">Membrane</keyword>
<keyword evidence="6 11" id="KW-0812">Transmembrane</keyword>
<evidence type="ECO:0000256" key="6">
    <source>
        <dbReference type="ARBA" id="ARBA00022692"/>
    </source>
</evidence>
<keyword evidence="3" id="KW-0813">Transport</keyword>
<protein>
    <submittedName>
        <fullName evidence="13">TonB family protein</fullName>
    </submittedName>
</protein>
<evidence type="ECO:0000256" key="5">
    <source>
        <dbReference type="ARBA" id="ARBA00022519"/>
    </source>
</evidence>
<feature type="region of interest" description="Disordered" evidence="10">
    <location>
        <begin position="117"/>
        <end position="186"/>
    </location>
</feature>
<evidence type="ECO:0000256" key="9">
    <source>
        <dbReference type="ARBA" id="ARBA00023136"/>
    </source>
</evidence>
<reference evidence="13 14" key="1">
    <citation type="submission" date="2018-06" db="EMBL/GenBank/DDBJ databases">
        <title>Genomic Encyclopedia of Type Strains, Phase IV (KMG-IV): sequencing the most valuable type-strain genomes for metagenomic binning, comparative biology and taxonomic classification.</title>
        <authorList>
            <person name="Goeker M."/>
        </authorList>
    </citation>
    <scope>NUCLEOTIDE SEQUENCE [LARGE SCALE GENOMIC DNA]</scope>
    <source>
        <strain evidence="13 14">DSM 25532</strain>
    </source>
</reference>
<dbReference type="PROSITE" id="PS52015">
    <property type="entry name" value="TONB_CTD"/>
    <property type="match status" value="1"/>
</dbReference>
<dbReference type="Pfam" id="PF03544">
    <property type="entry name" value="TonB_C"/>
    <property type="match status" value="1"/>
</dbReference>
<evidence type="ECO:0000313" key="14">
    <source>
        <dbReference type="Proteomes" id="UP000253426"/>
    </source>
</evidence>
<keyword evidence="14" id="KW-1185">Reference proteome</keyword>
<sequence length="248" mass="26714">MQSGRIGARMWLACANAILASFLVTGSIGLYQPAFELSLYEEGNTDKDANDETMGGMVELQSDSVEQEVVPPEEVVEEVVPEEVVVEEQVPEMVEPVIPENVIFPVPEKQEIIEPIKMVEVKPKPEPKPRPKPAAPRPRPATVQSTGTGTGSGATGAGQGMRTGGAGSRGKRPAPPYPSWARSKGVSGSPKFVIVCDATGTISSIRVLVTSGNAELDSYASSWIQRRWRFPAGAPTTYNVPFHFVLRR</sequence>
<evidence type="ECO:0000313" key="13">
    <source>
        <dbReference type="EMBL" id="RBP46006.1"/>
    </source>
</evidence>
<evidence type="ECO:0000256" key="7">
    <source>
        <dbReference type="ARBA" id="ARBA00022927"/>
    </source>
</evidence>
<evidence type="ECO:0000256" key="10">
    <source>
        <dbReference type="SAM" id="MobiDB-lite"/>
    </source>
</evidence>
<accession>A0A366HRA1</accession>
<feature type="transmembrane region" description="Helical" evidence="11">
    <location>
        <begin position="12"/>
        <end position="31"/>
    </location>
</feature>
<gene>
    <name evidence="13" type="ORF">DES53_102391</name>
</gene>
<dbReference type="SUPFAM" id="SSF74653">
    <property type="entry name" value="TolA/TonB C-terminal domain"/>
    <property type="match status" value="1"/>
</dbReference>
<keyword evidence="4" id="KW-1003">Cell membrane</keyword>
<dbReference type="GO" id="GO:0098797">
    <property type="term" value="C:plasma membrane protein complex"/>
    <property type="evidence" value="ECO:0007669"/>
    <property type="project" value="TreeGrafter"/>
</dbReference>
<comment type="caution">
    <text evidence="13">The sequence shown here is derived from an EMBL/GenBank/DDBJ whole genome shotgun (WGS) entry which is preliminary data.</text>
</comment>
<organism evidence="13 14">
    <name type="scientific">Roseimicrobium gellanilyticum</name>
    <dbReference type="NCBI Taxonomy" id="748857"/>
    <lineage>
        <taxon>Bacteria</taxon>
        <taxon>Pseudomonadati</taxon>
        <taxon>Verrucomicrobiota</taxon>
        <taxon>Verrucomicrobiia</taxon>
        <taxon>Verrucomicrobiales</taxon>
        <taxon>Verrucomicrobiaceae</taxon>
        <taxon>Roseimicrobium</taxon>
    </lineage>
</organism>
<evidence type="ECO:0000256" key="8">
    <source>
        <dbReference type="ARBA" id="ARBA00022989"/>
    </source>
</evidence>
<feature type="compositionally biased region" description="Basic and acidic residues" evidence="10">
    <location>
        <begin position="117"/>
        <end position="129"/>
    </location>
</feature>
<comment type="subcellular location">
    <subcellularLocation>
        <location evidence="1">Cell inner membrane</location>
        <topology evidence="1">Single-pass membrane protein</topology>
        <orientation evidence="1">Periplasmic side</orientation>
    </subcellularLocation>
</comment>
<comment type="similarity">
    <text evidence="2">Belongs to the TonB family.</text>
</comment>
<evidence type="ECO:0000256" key="1">
    <source>
        <dbReference type="ARBA" id="ARBA00004383"/>
    </source>
</evidence>
<dbReference type="InterPro" id="IPR037682">
    <property type="entry name" value="TonB_C"/>
</dbReference>
<keyword evidence="5" id="KW-0997">Cell inner membrane</keyword>
<dbReference type="InterPro" id="IPR051045">
    <property type="entry name" value="TonB-dependent_transducer"/>
</dbReference>
<dbReference type="InterPro" id="IPR006260">
    <property type="entry name" value="TonB/TolA_C"/>
</dbReference>
<feature type="compositionally biased region" description="Gly residues" evidence="10">
    <location>
        <begin position="148"/>
        <end position="168"/>
    </location>
</feature>
<dbReference type="Proteomes" id="UP000253426">
    <property type="component" value="Unassembled WGS sequence"/>
</dbReference>
<dbReference type="PANTHER" id="PTHR33446">
    <property type="entry name" value="PROTEIN TONB-RELATED"/>
    <property type="match status" value="1"/>
</dbReference>
<keyword evidence="8 11" id="KW-1133">Transmembrane helix</keyword>
<dbReference type="EMBL" id="QNRR01000002">
    <property type="protein sequence ID" value="RBP46006.1"/>
    <property type="molecule type" value="Genomic_DNA"/>
</dbReference>
<proteinExistence type="inferred from homology"/>
<dbReference type="AlphaFoldDB" id="A0A366HRA1"/>
<evidence type="ECO:0000256" key="2">
    <source>
        <dbReference type="ARBA" id="ARBA00006555"/>
    </source>
</evidence>